<evidence type="ECO:0000313" key="2">
    <source>
        <dbReference type="Proteomes" id="UP000305282"/>
    </source>
</evidence>
<keyword evidence="2" id="KW-1185">Reference proteome</keyword>
<organism evidence="1 2">
    <name type="scientific">Candidatus Frankia alpina</name>
    <dbReference type="NCBI Taxonomy" id="2699483"/>
    <lineage>
        <taxon>Bacteria</taxon>
        <taxon>Bacillati</taxon>
        <taxon>Actinomycetota</taxon>
        <taxon>Actinomycetes</taxon>
        <taxon>Frankiales</taxon>
        <taxon>Frankiaceae</taxon>
        <taxon>Frankia</taxon>
    </lineage>
</organism>
<accession>A0A4S5CJB0</accession>
<protein>
    <submittedName>
        <fullName evidence="1">Uncharacterized protein</fullName>
    </submittedName>
</protein>
<dbReference type="EMBL" id="SSXH01000691">
    <property type="protein sequence ID" value="THJ46017.1"/>
    <property type="molecule type" value="Genomic_DNA"/>
</dbReference>
<evidence type="ECO:0000313" key="1">
    <source>
        <dbReference type="EMBL" id="THJ46017.1"/>
    </source>
</evidence>
<name>A0A4S5CJB0_9ACTN</name>
<proteinExistence type="predicted"/>
<sequence length="149" mass="16586">MRRSRNSRGHEPEGPEMTVREFVSGLAFIARDVWRPTPRSDLYLDCDVCGGATPHSSYRQIISATKENPTLVAALPEPVCVVCRNAHPRVLGDEPPCDTAIVCTGQRRRRWRSGRSGRPCRAQFTVPASAPTVICPWCSTQQDGPTKRR</sequence>
<comment type="caution">
    <text evidence="1">The sequence shown here is derived from an EMBL/GenBank/DDBJ whole genome shotgun (WGS) entry which is preliminary data.</text>
</comment>
<reference evidence="1 2" key="1">
    <citation type="submission" date="2019-04" db="EMBL/GenBank/DDBJ databases">
        <title>Draft genome sequences for three unisolated Alnus-infective Frankia Sp+ strains, AgTrS, AiOr and AvVan, the first sequenced Frankia strains able to sporulate in-planta.</title>
        <authorList>
            <person name="Bethencourt L."/>
            <person name="Vautrin F."/>
            <person name="Taib N."/>
            <person name="Dubost A."/>
            <person name="Castro-Garcia L."/>
            <person name="Imbaud O."/>
            <person name="Abrouk D."/>
            <person name="Fournier P."/>
            <person name="Briolay J."/>
            <person name="Nguyen A."/>
            <person name="Normand P."/>
            <person name="Fernandez M.P."/>
            <person name="Brochier-Armanet C."/>
            <person name="Herrera-Belaroussi A."/>
        </authorList>
    </citation>
    <scope>NUCLEOTIDE SEQUENCE [LARGE SCALE GENOMIC DNA]</scope>
    <source>
        <strain evidence="1 2">AvVan</strain>
    </source>
</reference>
<dbReference type="AlphaFoldDB" id="A0A4S5CJB0"/>
<dbReference type="Proteomes" id="UP000305282">
    <property type="component" value="Unassembled WGS sequence"/>
</dbReference>
<gene>
    <name evidence="1" type="ORF">E7Y31_19730</name>
</gene>
<dbReference type="OrthoDB" id="3211738at2"/>